<proteinExistence type="predicted"/>
<dbReference type="AlphaFoldDB" id="A0A3B4Z3R3"/>
<dbReference type="InterPro" id="IPR004244">
    <property type="entry name" value="Transposase_22"/>
</dbReference>
<organism evidence="3">
    <name type="scientific">Stegastes partitus</name>
    <name type="common">bicolor damselfish</name>
    <dbReference type="NCBI Taxonomy" id="144197"/>
    <lineage>
        <taxon>Eukaryota</taxon>
        <taxon>Metazoa</taxon>
        <taxon>Chordata</taxon>
        <taxon>Craniata</taxon>
        <taxon>Vertebrata</taxon>
        <taxon>Euteleostomi</taxon>
        <taxon>Actinopterygii</taxon>
        <taxon>Neopterygii</taxon>
        <taxon>Teleostei</taxon>
        <taxon>Neoteleostei</taxon>
        <taxon>Acanthomorphata</taxon>
        <taxon>Ovalentaria</taxon>
        <taxon>Pomacentridae</taxon>
        <taxon>Stegastes</taxon>
    </lineage>
</organism>
<dbReference type="GeneTree" id="ENSGT00980000198682"/>
<reference evidence="3" key="1">
    <citation type="submission" date="2023-09" db="UniProtKB">
        <authorList>
            <consortium name="Ensembl"/>
        </authorList>
    </citation>
    <scope>IDENTIFICATION</scope>
</reference>
<accession>A0A3B4Z3R3</accession>
<dbReference type="STRING" id="144197.ENSSPAP00000003403"/>
<evidence type="ECO:0008006" key="4">
    <source>
        <dbReference type="Google" id="ProtNLM"/>
    </source>
</evidence>
<evidence type="ECO:0000313" key="3">
    <source>
        <dbReference type="Ensembl" id="ENSSPAP00000003403.1"/>
    </source>
</evidence>
<evidence type="ECO:0000256" key="2">
    <source>
        <dbReference type="SAM" id="MobiDB-lite"/>
    </source>
</evidence>
<protein>
    <recommendedName>
        <fullName evidence="4">L1 transposable element RRM domain-containing protein</fullName>
    </recommendedName>
</protein>
<feature type="region of interest" description="Disordered" evidence="2">
    <location>
        <begin position="20"/>
        <end position="42"/>
    </location>
</feature>
<name>A0A3B4Z3R3_9TELE</name>
<evidence type="ECO:0000256" key="1">
    <source>
        <dbReference type="SAM" id="Coils"/>
    </source>
</evidence>
<dbReference type="Gene3D" id="3.30.250.20">
    <property type="entry name" value="L1 transposable element, C-terminal domain"/>
    <property type="match status" value="1"/>
</dbReference>
<sequence length="303" mass="33795">MPPKVNKGGNTIQTHLRPVTHEAATSCREPISPPGTSDTQPKLTDVASLKTELHSTLREDVTAIFRSELHAALGENLSSIKTELLAMKSELSSSICAVQQNFVGLKSTVTEMEQSLSTCTDDILSLQTKVEYLTKEMGKLEDRCEDLESRSRRQIIGVPEDDSAATSTTGVSKLLTEAFALGKEPLVERAHWVLMPKPKPGDRPRAIVAKLHYDMDCAGILRKARELQRIEVRNMTISVFPDYTPKTARARAAFSEVRRLLRDIEGVRFGLLYPARLRITYEGVQRDFTSPEEAKIFVKTLSR</sequence>
<dbReference type="PANTHER" id="PTHR11505">
    <property type="entry name" value="L1 TRANSPOSABLE ELEMENT-RELATED"/>
    <property type="match status" value="1"/>
</dbReference>
<dbReference type="Gene3D" id="1.20.5.340">
    <property type="match status" value="1"/>
</dbReference>
<feature type="coiled-coil region" evidence="1">
    <location>
        <begin position="123"/>
        <end position="150"/>
    </location>
</feature>
<keyword evidence="1" id="KW-0175">Coiled coil</keyword>
<dbReference type="InterPro" id="IPR042566">
    <property type="entry name" value="L1_C"/>
</dbReference>
<dbReference type="Ensembl" id="ENSSPAT00000003463.1">
    <property type="protein sequence ID" value="ENSSPAP00000003403.1"/>
    <property type="gene ID" value="ENSSPAG00000002615.1"/>
</dbReference>